<feature type="repeat" description="PPR" evidence="2">
    <location>
        <begin position="291"/>
        <end position="325"/>
    </location>
</feature>
<evidence type="ECO:0008006" key="6">
    <source>
        <dbReference type="Google" id="ProtNLM"/>
    </source>
</evidence>
<dbReference type="InterPro" id="IPR046960">
    <property type="entry name" value="PPR_At4g14850-like_plant"/>
</dbReference>
<keyword evidence="5" id="KW-1185">Reference proteome</keyword>
<name>A0AAN9PF62_CLITE</name>
<dbReference type="PANTHER" id="PTHR47926">
    <property type="entry name" value="PENTATRICOPEPTIDE REPEAT-CONTAINING PROTEIN"/>
    <property type="match status" value="1"/>
</dbReference>
<accession>A0AAN9PF62</accession>
<evidence type="ECO:0000256" key="3">
    <source>
        <dbReference type="SAM" id="MobiDB-lite"/>
    </source>
</evidence>
<dbReference type="EMBL" id="JAYKXN010000004">
    <property type="protein sequence ID" value="KAK7295264.1"/>
    <property type="molecule type" value="Genomic_DNA"/>
</dbReference>
<dbReference type="FunFam" id="1.25.40.10:FF:000285">
    <property type="entry name" value="Pentatricopeptide repeat-containing protein, chloroplastic"/>
    <property type="match status" value="1"/>
</dbReference>
<protein>
    <recommendedName>
        <fullName evidence="6">Pentatricopeptide repeat-containing protein</fullName>
    </recommendedName>
</protein>
<evidence type="ECO:0000256" key="1">
    <source>
        <dbReference type="ARBA" id="ARBA00022737"/>
    </source>
</evidence>
<dbReference type="InterPro" id="IPR011990">
    <property type="entry name" value="TPR-like_helical_dom_sf"/>
</dbReference>
<feature type="repeat" description="PPR" evidence="2">
    <location>
        <begin position="494"/>
        <end position="528"/>
    </location>
</feature>
<keyword evidence="1" id="KW-0677">Repeat</keyword>
<dbReference type="Gene3D" id="1.25.40.10">
    <property type="entry name" value="Tetratricopeptide repeat domain"/>
    <property type="match status" value="4"/>
</dbReference>
<comment type="caution">
    <text evidence="4">The sequence shown here is derived from an EMBL/GenBank/DDBJ whole genome shotgun (WGS) entry which is preliminary data.</text>
</comment>
<gene>
    <name evidence="4" type="ORF">RJT34_18170</name>
</gene>
<reference evidence="4 5" key="1">
    <citation type="submission" date="2024-01" db="EMBL/GenBank/DDBJ databases">
        <title>The genomes of 5 underutilized Papilionoideae crops provide insights into root nodulation and disease resistance.</title>
        <authorList>
            <person name="Yuan L."/>
        </authorList>
    </citation>
    <scope>NUCLEOTIDE SEQUENCE [LARGE SCALE GENOMIC DNA]</scope>
    <source>
        <strain evidence="4">LY-2023</strain>
        <tissue evidence="4">Leaf</tissue>
    </source>
</reference>
<dbReference type="PROSITE" id="PS51375">
    <property type="entry name" value="PPR"/>
    <property type="match status" value="5"/>
</dbReference>
<evidence type="ECO:0000313" key="5">
    <source>
        <dbReference type="Proteomes" id="UP001359559"/>
    </source>
</evidence>
<dbReference type="InterPro" id="IPR002885">
    <property type="entry name" value="PPR_rpt"/>
</dbReference>
<dbReference type="GO" id="GO:0009451">
    <property type="term" value="P:RNA modification"/>
    <property type="evidence" value="ECO:0007669"/>
    <property type="project" value="InterPro"/>
</dbReference>
<sequence length="692" mass="78532">MLCFSAMENSVPSLSLRFPPNPTPNIFQVFSFRPSPRTPSPPPPSKPYQTKLPKISTTKKNHRRKNKVKPFTEKDAFPCSLPLHNRNPIFIYKDIKRFARQNKLKEALTILDYVDQQGIPVNATTFSSLIAACIRTKSLPQGREVHTHIRINGLENNVFLRTKLVHMYSSCGSLKDAKKLFDELPCESVYPWNALLRGTVVLGKRQHIDVVKVFSKMRALGVELNVYSFSNVIKSFAGAAALVQGLKTHALLIKNGFVDNYVLRTSLIDMYFKCGKVKLARRMFEEIPNRDVVVWGAMLAGFAHNRLQREVLEYVRWMVDEGVKLNSVIMTIVIPVIGEVHARRLGKEMHAYVVKTKSYSKQVPVQSALIDMYCKCGDMSSARRVFYSSRERNVVCWTALMSGYASNGKLEQALRSTVWMQQEGFRPDVVTVATVLPICAQLKALEQGKQIHAYALKHWFLPNVSITSSLMILYSKCGVVEYSRRLFDSMEKRNVISWTAMIDSYVENSCLHEALGVIRSMQLSKHKPDSVAIARMLSVCGELKLVKLGKEIHGQFLKRDFASVHFVSAELINMYGSFGDINKAKLVFDAVPVKGSMTWTALIRAYGYNELYQDAIDHFDKMRSAPNLFTFEAILSICDRAGLVDDACRIFNLMPRYKIEASKEHYAIMVRLLTANGELEKAQRFEQLSSFL</sequence>
<dbReference type="Pfam" id="PF13041">
    <property type="entry name" value="PPR_2"/>
    <property type="match status" value="1"/>
</dbReference>
<feature type="repeat" description="PPR" evidence="2">
    <location>
        <begin position="393"/>
        <end position="427"/>
    </location>
</feature>
<evidence type="ECO:0000256" key="2">
    <source>
        <dbReference type="PROSITE-ProRule" id="PRU00708"/>
    </source>
</evidence>
<dbReference type="Pfam" id="PF13812">
    <property type="entry name" value="PPR_3"/>
    <property type="match status" value="1"/>
</dbReference>
<dbReference type="GO" id="GO:0003723">
    <property type="term" value="F:RNA binding"/>
    <property type="evidence" value="ECO:0007669"/>
    <property type="project" value="InterPro"/>
</dbReference>
<dbReference type="NCBIfam" id="TIGR00756">
    <property type="entry name" value="PPR"/>
    <property type="match status" value="2"/>
</dbReference>
<feature type="repeat" description="PPR" evidence="2">
    <location>
        <begin position="627"/>
        <end position="661"/>
    </location>
</feature>
<feature type="compositionally biased region" description="Pro residues" evidence="3">
    <location>
        <begin position="36"/>
        <end position="46"/>
    </location>
</feature>
<proteinExistence type="predicted"/>
<dbReference type="Proteomes" id="UP001359559">
    <property type="component" value="Unassembled WGS sequence"/>
</dbReference>
<dbReference type="FunFam" id="1.25.40.10:FF:000951">
    <property type="entry name" value="Pentatricopeptide repeat-containing protein, chloroplastic"/>
    <property type="match status" value="1"/>
</dbReference>
<organism evidence="4 5">
    <name type="scientific">Clitoria ternatea</name>
    <name type="common">Butterfly pea</name>
    <dbReference type="NCBI Taxonomy" id="43366"/>
    <lineage>
        <taxon>Eukaryota</taxon>
        <taxon>Viridiplantae</taxon>
        <taxon>Streptophyta</taxon>
        <taxon>Embryophyta</taxon>
        <taxon>Tracheophyta</taxon>
        <taxon>Spermatophyta</taxon>
        <taxon>Magnoliopsida</taxon>
        <taxon>eudicotyledons</taxon>
        <taxon>Gunneridae</taxon>
        <taxon>Pentapetalae</taxon>
        <taxon>rosids</taxon>
        <taxon>fabids</taxon>
        <taxon>Fabales</taxon>
        <taxon>Fabaceae</taxon>
        <taxon>Papilionoideae</taxon>
        <taxon>50 kb inversion clade</taxon>
        <taxon>NPAAA clade</taxon>
        <taxon>indigoferoid/millettioid clade</taxon>
        <taxon>Phaseoleae</taxon>
        <taxon>Clitoria</taxon>
    </lineage>
</organism>
<feature type="compositionally biased region" description="Basic residues" evidence="3">
    <location>
        <begin position="57"/>
        <end position="67"/>
    </location>
</feature>
<feature type="region of interest" description="Disordered" evidence="3">
    <location>
        <begin position="32"/>
        <end position="67"/>
    </location>
</feature>
<feature type="repeat" description="PPR" evidence="2">
    <location>
        <begin position="157"/>
        <end position="191"/>
    </location>
</feature>
<evidence type="ECO:0000313" key="4">
    <source>
        <dbReference type="EMBL" id="KAK7295264.1"/>
    </source>
</evidence>
<dbReference type="AlphaFoldDB" id="A0AAN9PF62"/>
<dbReference type="FunFam" id="1.25.40.10:FF:001058">
    <property type="entry name" value="Pentatricopeptide repeat-containing protein chloroplastic"/>
    <property type="match status" value="1"/>
</dbReference>
<dbReference type="Pfam" id="PF01535">
    <property type="entry name" value="PPR"/>
    <property type="match status" value="5"/>
</dbReference>
<dbReference type="PANTHER" id="PTHR47926:SF354">
    <property type="entry name" value="REPEAT (PPR-LIKE) SUPERFAMILY PROTEIN, PUTATIVE-RELATED"/>
    <property type="match status" value="1"/>
</dbReference>